<keyword evidence="6" id="KW-0472">Membrane</keyword>
<organism evidence="7 8">
    <name type="scientific">Parthenolecanium corni</name>
    <dbReference type="NCBI Taxonomy" id="536013"/>
    <lineage>
        <taxon>Eukaryota</taxon>
        <taxon>Metazoa</taxon>
        <taxon>Ecdysozoa</taxon>
        <taxon>Arthropoda</taxon>
        <taxon>Hexapoda</taxon>
        <taxon>Insecta</taxon>
        <taxon>Pterygota</taxon>
        <taxon>Neoptera</taxon>
        <taxon>Paraneoptera</taxon>
        <taxon>Hemiptera</taxon>
        <taxon>Sternorrhyncha</taxon>
        <taxon>Coccoidea</taxon>
        <taxon>Coccidae</taxon>
        <taxon>Parthenolecanium</taxon>
    </lineage>
</organism>
<dbReference type="Gene3D" id="1.10.287.1130">
    <property type="entry name" value="CytochromE C oxidase copper chaperone"/>
    <property type="match status" value="1"/>
</dbReference>
<evidence type="ECO:0000256" key="2">
    <source>
        <dbReference type="ARBA" id="ARBA00009858"/>
    </source>
</evidence>
<protein>
    <recommendedName>
        <fullName evidence="9">Cx9C motif-containing protein 4</fullName>
    </recommendedName>
</protein>
<reference evidence="7 8" key="1">
    <citation type="submission" date="2024-03" db="EMBL/GenBank/DDBJ databases">
        <title>Adaptation during the transition from Ophiocordyceps entomopathogen to insect associate is accompanied by gene loss and intensified selection.</title>
        <authorList>
            <person name="Ward C.M."/>
            <person name="Onetto C.A."/>
            <person name="Borneman A.R."/>
        </authorList>
    </citation>
    <scope>NUCLEOTIDE SEQUENCE [LARGE SCALE GENOMIC DNA]</scope>
    <source>
        <strain evidence="7">AWRI1</strain>
        <tissue evidence="7">Single Adult Female</tissue>
    </source>
</reference>
<sequence>MSPPDNPCKKYACMIQKCLKENNFRDDKCLHFIELLENCCAEQTERTVSCPDINPSKRQKPVHRDIMVKRYDSPKRRAKLLKEMPFYYRFLFLNPKRTFIFAMVLPALYLFGPVTYRFFFPPASGRTLAFDPRREENLSKLRQKFMERETSLNDFSKDTSQNDTVNGRNMVQYVARSTSDVLDKLRLEQLQTPAHTVCINGIHEETSTKENTTKTFLKMRKTVCTRGTQTDYRDSETQTDIRIPLCTFVDGDISDIFCSVPGK</sequence>
<evidence type="ECO:0008006" key="9">
    <source>
        <dbReference type="Google" id="ProtNLM"/>
    </source>
</evidence>
<dbReference type="SUPFAM" id="SSF47072">
    <property type="entry name" value="Cysteine alpha-hairpin motif"/>
    <property type="match status" value="1"/>
</dbReference>
<name>A0AAN9TC25_9HEMI</name>
<evidence type="ECO:0000256" key="4">
    <source>
        <dbReference type="ARBA" id="ARBA00023157"/>
    </source>
</evidence>
<feature type="disulfide bond" evidence="5">
    <location>
        <begin position="8"/>
        <end position="39"/>
    </location>
</feature>
<feature type="disulfide bond" evidence="5">
    <location>
        <begin position="18"/>
        <end position="29"/>
    </location>
</feature>
<evidence type="ECO:0000313" key="8">
    <source>
        <dbReference type="Proteomes" id="UP001367676"/>
    </source>
</evidence>
<dbReference type="Pfam" id="PF08991">
    <property type="entry name" value="CMC4"/>
    <property type="match status" value="1"/>
</dbReference>
<gene>
    <name evidence="7" type="ORF">V9T40_000953</name>
</gene>
<comment type="subcellular location">
    <subcellularLocation>
        <location evidence="1">Mitochondrion</location>
    </subcellularLocation>
</comment>
<dbReference type="InterPro" id="IPR009069">
    <property type="entry name" value="Cys_alpha_HP_mot_SF"/>
</dbReference>
<comment type="caution">
    <text evidence="7">The sequence shown here is derived from an EMBL/GenBank/DDBJ whole genome shotgun (WGS) entry which is preliminary data.</text>
</comment>
<proteinExistence type="inferred from homology"/>
<dbReference type="PANTHER" id="PTHR15590:SF0">
    <property type="entry name" value="CX9C MOTIF-CONTAINING PROTEIN 4"/>
    <property type="match status" value="1"/>
</dbReference>
<keyword evidence="4 5" id="KW-1015">Disulfide bond</keyword>
<keyword evidence="8" id="KW-1185">Reference proteome</keyword>
<evidence type="ECO:0000256" key="6">
    <source>
        <dbReference type="SAM" id="Phobius"/>
    </source>
</evidence>
<dbReference type="PROSITE" id="PS51808">
    <property type="entry name" value="CHCH"/>
    <property type="match status" value="1"/>
</dbReference>
<comment type="similarity">
    <text evidence="2">Belongs to the CMC4 family.</text>
</comment>
<keyword evidence="6" id="KW-1133">Transmembrane helix</keyword>
<keyword evidence="3" id="KW-0496">Mitochondrion</keyword>
<evidence type="ECO:0000256" key="3">
    <source>
        <dbReference type="ARBA" id="ARBA00023128"/>
    </source>
</evidence>
<keyword evidence="6" id="KW-0812">Transmembrane</keyword>
<feature type="disulfide bond" evidence="5">
    <location>
        <begin position="40"/>
        <end position="50"/>
    </location>
</feature>
<dbReference type="InterPro" id="IPR027179">
    <property type="entry name" value="CMC4"/>
</dbReference>
<feature type="transmembrane region" description="Helical" evidence="6">
    <location>
        <begin position="99"/>
        <end position="119"/>
    </location>
</feature>
<accession>A0AAN9TC25</accession>
<evidence type="ECO:0000313" key="7">
    <source>
        <dbReference type="EMBL" id="KAK7580324.1"/>
    </source>
</evidence>
<dbReference type="AlphaFoldDB" id="A0AAN9TC25"/>
<evidence type="ECO:0000256" key="5">
    <source>
        <dbReference type="PIRSR" id="PIRSR627179-50"/>
    </source>
</evidence>
<dbReference type="EMBL" id="JBBCAQ010000034">
    <property type="protein sequence ID" value="KAK7580324.1"/>
    <property type="molecule type" value="Genomic_DNA"/>
</dbReference>
<dbReference type="GO" id="GO:0005739">
    <property type="term" value="C:mitochondrion"/>
    <property type="evidence" value="ECO:0007669"/>
    <property type="project" value="UniProtKB-SubCell"/>
</dbReference>
<evidence type="ECO:0000256" key="1">
    <source>
        <dbReference type="ARBA" id="ARBA00004173"/>
    </source>
</evidence>
<dbReference type="PANTHER" id="PTHR15590">
    <property type="entry name" value="CX9C MOTIF-CONTAINING PROTEIN 4"/>
    <property type="match status" value="1"/>
</dbReference>
<dbReference type="Proteomes" id="UP001367676">
    <property type="component" value="Unassembled WGS sequence"/>
</dbReference>